<evidence type="ECO:0000313" key="1">
    <source>
        <dbReference type="EMBL" id="GIY39126.1"/>
    </source>
</evidence>
<dbReference type="EMBL" id="BPLR01010409">
    <property type="protein sequence ID" value="GIY39126.1"/>
    <property type="molecule type" value="Genomic_DNA"/>
</dbReference>
<keyword evidence="2" id="KW-1185">Reference proteome</keyword>
<evidence type="ECO:0000313" key="2">
    <source>
        <dbReference type="Proteomes" id="UP001054945"/>
    </source>
</evidence>
<dbReference type="AlphaFoldDB" id="A0AAV4T116"/>
<name>A0AAV4T116_CAEEX</name>
<reference evidence="1 2" key="1">
    <citation type="submission" date="2021-06" db="EMBL/GenBank/DDBJ databases">
        <title>Caerostris extrusa draft genome.</title>
        <authorList>
            <person name="Kono N."/>
            <person name="Arakawa K."/>
        </authorList>
    </citation>
    <scope>NUCLEOTIDE SEQUENCE [LARGE SCALE GENOMIC DNA]</scope>
</reference>
<dbReference type="Proteomes" id="UP001054945">
    <property type="component" value="Unassembled WGS sequence"/>
</dbReference>
<sequence>MSAVIKPFFMRSPLAMERILFLSSSAVIAAKSWAFHLASYVIHGTAPCFPPGFLGLLIKRYICFVIRISRWVVKSAHYTSSPLSIVDA</sequence>
<accession>A0AAV4T116</accession>
<comment type="caution">
    <text evidence="1">The sequence shown here is derived from an EMBL/GenBank/DDBJ whole genome shotgun (WGS) entry which is preliminary data.</text>
</comment>
<protein>
    <submittedName>
        <fullName evidence="1">Uncharacterized protein</fullName>
    </submittedName>
</protein>
<organism evidence="1 2">
    <name type="scientific">Caerostris extrusa</name>
    <name type="common">Bark spider</name>
    <name type="synonym">Caerostris bankana</name>
    <dbReference type="NCBI Taxonomy" id="172846"/>
    <lineage>
        <taxon>Eukaryota</taxon>
        <taxon>Metazoa</taxon>
        <taxon>Ecdysozoa</taxon>
        <taxon>Arthropoda</taxon>
        <taxon>Chelicerata</taxon>
        <taxon>Arachnida</taxon>
        <taxon>Araneae</taxon>
        <taxon>Araneomorphae</taxon>
        <taxon>Entelegynae</taxon>
        <taxon>Araneoidea</taxon>
        <taxon>Araneidae</taxon>
        <taxon>Caerostris</taxon>
    </lineage>
</organism>
<gene>
    <name evidence="1" type="ORF">CEXT_66881</name>
</gene>
<proteinExistence type="predicted"/>